<protein>
    <recommendedName>
        <fullName evidence="2">Regulatory protein zeste</fullName>
    </recommendedName>
</protein>
<feature type="region of interest" description="Disordered" evidence="6">
    <location>
        <begin position="181"/>
        <end position="211"/>
    </location>
</feature>
<dbReference type="RefSeq" id="XP_022819099.1">
    <property type="nucleotide sequence ID" value="XM_022963331.1"/>
</dbReference>
<comment type="function">
    <text evidence="5">Involved in transvection phenomena (= synapsis-dependent gene expression), where the synaptic pairing of chromosomes carrying genes with which zeste interacts influences the expression of these genes. Zeste binds to DNA and stimulates transcription from a nearby promoter.</text>
</comment>
<evidence type="ECO:0000256" key="6">
    <source>
        <dbReference type="SAM" id="MobiDB-lite"/>
    </source>
</evidence>
<evidence type="ECO:0000256" key="2">
    <source>
        <dbReference type="ARBA" id="ARBA00016807"/>
    </source>
</evidence>
<evidence type="ECO:0000256" key="5">
    <source>
        <dbReference type="ARBA" id="ARBA00025466"/>
    </source>
</evidence>
<name>A0A9J7E0K5_SPOLT</name>
<gene>
    <name evidence="9" type="primary">LOC111351408</name>
</gene>
<dbReference type="InterPro" id="IPR028002">
    <property type="entry name" value="Myb_DNA-bind_5"/>
</dbReference>
<evidence type="ECO:0000259" key="7">
    <source>
        <dbReference type="Pfam" id="PF13873"/>
    </source>
</evidence>
<dbReference type="OrthoDB" id="7354477at2759"/>
<evidence type="ECO:0000256" key="4">
    <source>
        <dbReference type="ARBA" id="ARBA00023163"/>
    </source>
</evidence>
<comment type="subunit">
    <text evidence="1">Self-associates forming complexes of several hundred monomers.</text>
</comment>
<evidence type="ECO:0000256" key="1">
    <source>
        <dbReference type="ARBA" id="ARBA00011764"/>
    </source>
</evidence>
<dbReference type="KEGG" id="sliu:111351408"/>
<sequence length="294" mass="33052">MISLKVKVNNLSTSLVFSFSGPKMSDNNGKSRLVSYEQVKSIIDFMAQHVEFASGNLRSLEARHTSKRLWEELAKILNSCRGGTKKTTDGWSKYWSDFKNKLKNKVWLLKRKKAGNSLKGVRPLTKMEKRVLAILGPYYEKKKSKDADSHSSFQNNMHPKVKLETFQETVHVNSFSKANNATRRLSGGEDDSDYSAESFEGEYTNDNDSNAPALQSIYPKWLIEVEKKRADAELIRAKAEEQRAVVASKTAEASLLQAEALRRLADAATTQAEAITRIAGILESRAQRNSMLDL</sequence>
<accession>A0A9J7E0K5</accession>
<dbReference type="AlphaFoldDB" id="A0A9J7E0K5"/>
<evidence type="ECO:0000313" key="8">
    <source>
        <dbReference type="Proteomes" id="UP000301870"/>
    </source>
</evidence>
<dbReference type="Proteomes" id="UP000301870">
    <property type="component" value="Chromosome 2"/>
</dbReference>
<organism evidence="8 9">
    <name type="scientific">Spodoptera litura</name>
    <name type="common">Asian cotton leafworm</name>
    <dbReference type="NCBI Taxonomy" id="69820"/>
    <lineage>
        <taxon>Eukaryota</taxon>
        <taxon>Metazoa</taxon>
        <taxon>Ecdysozoa</taxon>
        <taxon>Arthropoda</taxon>
        <taxon>Hexapoda</taxon>
        <taxon>Insecta</taxon>
        <taxon>Pterygota</taxon>
        <taxon>Neoptera</taxon>
        <taxon>Endopterygota</taxon>
        <taxon>Lepidoptera</taxon>
        <taxon>Glossata</taxon>
        <taxon>Ditrysia</taxon>
        <taxon>Noctuoidea</taxon>
        <taxon>Noctuidae</taxon>
        <taxon>Amphipyrinae</taxon>
        <taxon>Spodoptera</taxon>
    </lineage>
</organism>
<evidence type="ECO:0000256" key="3">
    <source>
        <dbReference type="ARBA" id="ARBA00023015"/>
    </source>
</evidence>
<keyword evidence="3" id="KW-0805">Transcription regulation</keyword>
<evidence type="ECO:0000313" key="9">
    <source>
        <dbReference type="RefSeq" id="XP_022819099.1"/>
    </source>
</evidence>
<proteinExistence type="predicted"/>
<dbReference type="Pfam" id="PF13873">
    <property type="entry name" value="Myb_DNA-bind_5"/>
    <property type="match status" value="1"/>
</dbReference>
<keyword evidence="4" id="KW-0804">Transcription</keyword>
<feature type="domain" description="Myb/SANT-like DNA-binding" evidence="7">
    <location>
        <begin position="34"/>
        <end position="106"/>
    </location>
</feature>
<feature type="compositionally biased region" description="Acidic residues" evidence="6">
    <location>
        <begin position="188"/>
        <end position="205"/>
    </location>
</feature>
<dbReference type="GeneID" id="111351408"/>
<keyword evidence="8" id="KW-1185">Reference proteome</keyword>
<reference evidence="9" key="1">
    <citation type="submission" date="2025-08" db="UniProtKB">
        <authorList>
            <consortium name="RefSeq"/>
        </authorList>
    </citation>
    <scope>IDENTIFICATION</scope>
    <source>
        <strain evidence="9">Ishihara</strain>
        <tissue evidence="9">Whole body</tissue>
    </source>
</reference>